<evidence type="ECO:0000256" key="3">
    <source>
        <dbReference type="SAM" id="Phobius"/>
    </source>
</evidence>
<keyword evidence="1" id="KW-1015">Disulfide bond</keyword>
<dbReference type="InterPro" id="IPR048290">
    <property type="entry name" value="ZP_chr"/>
</dbReference>
<feature type="signal peptide" evidence="4">
    <location>
        <begin position="1"/>
        <end position="32"/>
    </location>
</feature>
<dbReference type="Pfam" id="PF00100">
    <property type="entry name" value="Zona_pellucida"/>
    <property type="match status" value="1"/>
</dbReference>
<dbReference type="Bgee" id="ENSLACG00000006540">
    <property type="expression patterns" value="Expressed in mesonephros and 6 other cell types or tissues"/>
</dbReference>
<keyword evidence="4" id="KW-0732">Signal</keyword>
<organism evidence="6 7">
    <name type="scientific">Latimeria chalumnae</name>
    <name type="common">Coelacanth</name>
    <dbReference type="NCBI Taxonomy" id="7897"/>
    <lineage>
        <taxon>Eukaryota</taxon>
        <taxon>Metazoa</taxon>
        <taxon>Chordata</taxon>
        <taxon>Craniata</taxon>
        <taxon>Vertebrata</taxon>
        <taxon>Euteleostomi</taxon>
        <taxon>Coelacanthiformes</taxon>
        <taxon>Coelacanthidae</taxon>
        <taxon>Latimeria</taxon>
    </lineage>
</organism>
<dbReference type="Gene3D" id="2.60.40.4100">
    <property type="entry name" value="Zona pellucida, ZP-C domain"/>
    <property type="match status" value="1"/>
</dbReference>
<dbReference type="RefSeq" id="XP_005999830.1">
    <property type="nucleotide sequence ID" value="XM_005999768.2"/>
</dbReference>
<keyword evidence="2" id="KW-0325">Glycoprotein</keyword>
<dbReference type="OMA" id="TPRIMPS"/>
<dbReference type="OrthoDB" id="8945590at2759"/>
<dbReference type="Pfam" id="PF26562">
    <property type="entry name" value="Ig-like"/>
    <property type="match status" value="1"/>
</dbReference>
<feature type="domain" description="ZP" evidence="5">
    <location>
        <begin position="617"/>
        <end position="897"/>
    </location>
</feature>
<dbReference type="InterPro" id="IPR042235">
    <property type="entry name" value="ZP-C_dom"/>
</dbReference>
<name>H3ACK0_LATCH</name>
<reference evidence="6" key="2">
    <citation type="submission" date="2025-08" db="UniProtKB">
        <authorList>
            <consortium name="Ensembl"/>
        </authorList>
    </citation>
    <scope>IDENTIFICATION</scope>
</reference>
<keyword evidence="3" id="KW-0812">Transmembrane</keyword>
<dbReference type="InterPro" id="IPR057638">
    <property type="entry name" value="Ig_ZP2_2nd"/>
</dbReference>
<dbReference type="PANTHER" id="PTHR47130">
    <property type="entry name" value="SI:DKEY-19B23.11-RELATED"/>
    <property type="match status" value="1"/>
</dbReference>
<dbReference type="InterPro" id="IPR055355">
    <property type="entry name" value="ZP-C"/>
</dbReference>
<dbReference type="SMART" id="SM00241">
    <property type="entry name" value="ZP"/>
    <property type="match status" value="1"/>
</dbReference>
<dbReference type="eggNOG" id="ENOG502QPVI">
    <property type="taxonomic scope" value="Eukaryota"/>
</dbReference>
<dbReference type="Pfam" id="PF23736">
    <property type="entry name" value="Ig_ZP2"/>
    <property type="match status" value="1"/>
</dbReference>
<dbReference type="PANTHER" id="PTHR47130:SF6">
    <property type="entry name" value="EGG ENVELOPE GLYCOPROTEIN-LIKE PRECURSOR"/>
    <property type="match status" value="1"/>
</dbReference>
<reference evidence="7" key="1">
    <citation type="submission" date="2011-08" db="EMBL/GenBank/DDBJ databases">
        <title>The draft genome of Latimeria chalumnae.</title>
        <authorList>
            <person name="Di Palma F."/>
            <person name="Alfoldi J."/>
            <person name="Johnson J."/>
            <person name="Berlin A."/>
            <person name="Gnerre S."/>
            <person name="Jaffe D."/>
            <person name="MacCallum I."/>
            <person name="Young S."/>
            <person name="Walker B.J."/>
            <person name="Lander E."/>
            <person name="Lindblad-Toh K."/>
        </authorList>
    </citation>
    <scope>NUCLEOTIDE SEQUENCE [LARGE SCALE GENOMIC DNA]</scope>
    <source>
        <strain evidence="7">Wild caught</strain>
    </source>
</reference>
<evidence type="ECO:0000313" key="6">
    <source>
        <dbReference type="Ensembl" id="ENSLACP00000007371.2"/>
    </source>
</evidence>
<dbReference type="Gene3D" id="2.60.40.3210">
    <property type="entry name" value="Zona pellucida, ZP-N domain"/>
    <property type="match status" value="1"/>
</dbReference>
<keyword evidence="3" id="KW-1133">Transmembrane helix</keyword>
<dbReference type="Proteomes" id="UP000008672">
    <property type="component" value="Unassembled WGS sequence"/>
</dbReference>
<accession>H3ACK0</accession>
<keyword evidence="3" id="KW-0472">Membrane</keyword>
<evidence type="ECO:0000256" key="1">
    <source>
        <dbReference type="ARBA" id="ARBA00023157"/>
    </source>
</evidence>
<sequence>MLIAGGTWKKIMRTLLVGVMLLLAMLATEVKSEAFPPGTLWSECRDRHFYMWLDKTFIANQQWDVEIEDGPGHFLHVTKIIASQCGYTIGSDLVGNVELRVSYLGCLIENLYDEKFTLSMQLRVSDATGRELTYPHLMTCSLGNPWSPREIVCEENYMEVSVRRSVPPMAADSPIEDWESVIPAAQGALSQLWQVVFLYPDSRVKTITAAEAHKQGYGVNTTSNRVVFRAPFNASESQVTEIQGHLVEVLRATVFYKQRWMILLVDTSVACSRSPPTFTKTTLSWTVPRIYTPLVLDVGKFVDKFIGMGVSGQVISNYTLDQRNYRLRANSTIIEIAIPIGAEGGLTKSDVIANQYGTTYSIHLLLDHHWVDDLWERTRHCTYKRIVAPMQPQIPVVINDTIPETRVFNITLGHFLLDVELISITIANQPLTPDEARDKGFQLYDVPNPNGTKAFVLQVPFDHELVDEQYLENTTRRFTLHVNFTMIVKPDNKVFTHPATIICDLVDVVFPTSMQECGEKSIRLLVTHGNADYYWVPYVRDFLLTQTRAEELGYSMKDNGTLFLLEVPLFAVGLIYEEINIRGLMARLDVHLKDKRTMRTVVTFSAVCYFPTGDLLVCFQNGTMVATVLRTSTVPEIDPRRTTLRNRACKPTQADETKAIFSFSVTSCGTTGRIDRGYLIYENEISFQRAMIPFAAPVITRDPEYRLTLQCRYPVNGTQWLGAGFVGSFVPSTSRGVGWILNDEATGSKRTREVLNLQSRMAKDATFSDFYLYEEHPVVKYVSEPLYFEIELLSENPHAELVLGDCWATGTPEFDGTPQWDIIADGCEMKADTHKTHLLPVTDQEKDALHFKRFEVTTFLSSNVNTLWGRVYFHCSATVCDIKPADVGICNRCASGKHSSVHRNYQTIQPKGFVSTGAVEILLHEKMEKLEQLGKPDDAMTWILPIAFALSAMVLLLILFFACKN</sequence>
<dbReference type="InParanoid" id="H3ACK0"/>
<dbReference type="EMBL" id="AFYH01105127">
    <property type="status" value="NOT_ANNOTATED_CDS"/>
    <property type="molecule type" value="Genomic_DNA"/>
</dbReference>
<dbReference type="KEGG" id="lcm:102359505"/>
<keyword evidence="7" id="KW-1185">Reference proteome</keyword>
<gene>
    <name evidence="6" type="primary">ZPAX4</name>
</gene>
<dbReference type="InterPro" id="IPR058876">
    <property type="entry name" value="Ig-like_ZP"/>
</dbReference>
<dbReference type="PROSITE" id="PS51034">
    <property type="entry name" value="ZP_2"/>
    <property type="match status" value="1"/>
</dbReference>
<reference evidence="6" key="3">
    <citation type="submission" date="2025-09" db="UniProtKB">
        <authorList>
            <consortium name="Ensembl"/>
        </authorList>
    </citation>
    <scope>IDENTIFICATION</scope>
</reference>
<dbReference type="GeneID" id="102359505"/>
<dbReference type="EMBL" id="AFYH01105126">
    <property type="status" value="NOT_ANNOTATED_CDS"/>
    <property type="molecule type" value="Genomic_DNA"/>
</dbReference>
<dbReference type="Pfam" id="PF23344">
    <property type="entry name" value="ZP-N"/>
    <property type="match status" value="1"/>
</dbReference>
<evidence type="ECO:0000256" key="4">
    <source>
        <dbReference type="SAM" id="SignalP"/>
    </source>
</evidence>
<protein>
    <recommendedName>
        <fullName evidence="5">ZP domain-containing protein</fullName>
    </recommendedName>
</protein>
<dbReference type="CTD" id="798996"/>
<dbReference type="Ensembl" id="ENSLACT00000007432.2">
    <property type="protein sequence ID" value="ENSLACP00000007371.2"/>
    <property type="gene ID" value="ENSLACG00000006540.2"/>
</dbReference>
<feature type="chain" id="PRO_5003579812" description="ZP domain-containing protein" evidence="4">
    <location>
        <begin position="33"/>
        <end position="965"/>
    </location>
</feature>
<dbReference type="PRINTS" id="PR00023">
    <property type="entry name" value="ZPELLUCIDA"/>
</dbReference>
<dbReference type="STRING" id="7897.ENSLACP00000007371"/>
<dbReference type="GeneTree" id="ENSGT00940000163503"/>
<dbReference type="AlphaFoldDB" id="H3ACK0"/>
<dbReference type="InterPro" id="IPR001507">
    <property type="entry name" value="ZP_dom"/>
</dbReference>
<proteinExistence type="predicted"/>
<evidence type="ECO:0000256" key="2">
    <source>
        <dbReference type="ARBA" id="ARBA00023180"/>
    </source>
</evidence>
<evidence type="ECO:0000313" key="7">
    <source>
        <dbReference type="Proteomes" id="UP000008672"/>
    </source>
</evidence>
<dbReference type="InterPro" id="IPR055356">
    <property type="entry name" value="ZP-N"/>
</dbReference>
<feature type="transmembrane region" description="Helical" evidence="3">
    <location>
        <begin position="942"/>
        <end position="963"/>
    </location>
</feature>
<dbReference type="EMBL" id="AFYH01105124">
    <property type="status" value="NOT_ANNOTATED_CDS"/>
    <property type="molecule type" value="Genomic_DNA"/>
</dbReference>
<evidence type="ECO:0000259" key="5">
    <source>
        <dbReference type="PROSITE" id="PS51034"/>
    </source>
</evidence>
<dbReference type="EMBL" id="AFYH01105123">
    <property type="status" value="NOT_ANNOTATED_CDS"/>
    <property type="molecule type" value="Genomic_DNA"/>
</dbReference>
<dbReference type="EMBL" id="AFYH01105125">
    <property type="status" value="NOT_ANNOTATED_CDS"/>
    <property type="molecule type" value="Genomic_DNA"/>
</dbReference>